<dbReference type="PANTHER" id="PTHR38435:SF2">
    <property type="entry name" value="DUF871 DOMAIN-CONTAINING PROTEIN"/>
    <property type="match status" value="1"/>
</dbReference>
<dbReference type="SUPFAM" id="SSF51445">
    <property type="entry name" value="(Trans)glycosidases"/>
    <property type="match status" value="1"/>
</dbReference>
<sequence length="334" mass="36848">MAQSGFSTVFTSLHIPEDDASSLVPRLQQLTGWCKEEGLTVIADISDTGFEQLGWCTDDVDTVLASGLTGLRVDDGIGMKSVAAMSRYMMIALNASTLSAQNLQELRRAGADFSHIEAWHNYYPRPETGLDTEWFNRKNTWLHSQGLKVMAFIAGDGQRRGPVFAGLPTLEGQRGMLPLWAFVELQQMGVDGVFIGDEMISETSVATIEAYVTQQVLTIHVVGLPTVLAQTQWHNRPDVARDVVRLQEARRRQLVGTEPDMVAHARPVGSLTVDNDGYGRYRGEIQITKHDLPADARVNVIGRVVRDDWVGLSLIGAHQAIQLVQSVAGKHFDR</sequence>
<evidence type="ECO:0008006" key="5">
    <source>
        <dbReference type="Google" id="ProtNLM"/>
    </source>
</evidence>
<dbReference type="InterPro" id="IPR017853">
    <property type="entry name" value="GH"/>
</dbReference>
<organism evidence="3 4">
    <name type="scientific">Lacticaseibacillus thailandensis DSM 22698 = JCM 13996</name>
    <dbReference type="NCBI Taxonomy" id="1423810"/>
    <lineage>
        <taxon>Bacteria</taxon>
        <taxon>Bacillati</taxon>
        <taxon>Bacillota</taxon>
        <taxon>Bacilli</taxon>
        <taxon>Lactobacillales</taxon>
        <taxon>Lactobacillaceae</taxon>
        <taxon>Lacticaseibacillus</taxon>
    </lineage>
</organism>
<dbReference type="InterPro" id="IPR029000">
    <property type="entry name" value="Cyclophilin-like_dom_sf"/>
</dbReference>
<evidence type="ECO:0000313" key="4">
    <source>
        <dbReference type="Proteomes" id="UP000051789"/>
    </source>
</evidence>
<comment type="caution">
    <text evidence="3">The sequence shown here is derived from an EMBL/GenBank/DDBJ whole genome shotgun (WGS) entry which is preliminary data.</text>
</comment>
<gene>
    <name evidence="3" type="ORF">FD19_GL000762</name>
</gene>
<dbReference type="Pfam" id="PF19200">
    <property type="entry name" value="MupG_N"/>
    <property type="match status" value="1"/>
</dbReference>
<dbReference type="AlphaFoldDB" id="A0A0R2C675"/>
<reference evidence="3 4" key="1">
    <citation type="journal article" date="2015" name="Genome Announc.">
        <title>Expanding the biotechnology potential of lactobacilli through comparative genomics of 213 strains and associated genera.</title>
        <authorList>
            <person name="Sun Z."/>
            <person name="Harris H.M."/>
            <person name="McCann A."/>
            <person name="Guo C."/>
            <person name="Argimon S."/>
            <person name="Zhang W."/>
            <person name="Yang X."/>
            <person name="Jeffery I.B."/>
            <person name="Cooney J.C."/>
            <person name="Kagawa T.F."/>
            <person name="Liu W."/>
            <person name="Song Y."/>
            <person name="Salvetti E."/>
            <person name="Wrobel A."/>
            <person name="Rasinkangas P."/>
            <person name="Parkhill J."/>
            <person name="Rea M.C."/>
            <person name="O'Sullivan O."/>
            <person name="Ritari J."/>
            <person name="Douillard F.P."/>
            <person name="Paul Ross R."/>
            <person name="Yang R."/>
            <person name="Briner A.E."/>
            <person name="Felis G.E."/>
            <person name="de Vos W.M."/>
            <person name="Barrangou R."/>
            <person name="Klaenhammer T.R."/>
            <person name="Caufield P.W."/>
            <person name="Cui Y."/>
            <person name="Zhang H."/>
            <person name="O'Toole P.W."/>
        </authorList>
    </citation>
    <scope>NUCLEOTIDE SEQUENCE [LARGE SCALE GENOMIC DNA]</scope>
    <source>
        <strain evidence="3 4">DSM 22698</strain>
    </source>
</reference>
<dbReference type="InterPro" id="IPR043894">
    <property type="entry name" value="MupG_C"/>
</dbReference>
<dbReference type="PATRIC" id="fig|1423810.4.peg.777"/>
<dbReference type="EMBL" id="AYZK01000010">
    <property type="protein sequence ID" value="KRM86434.1"/>
    <property type="molecule type" value="Genomic_DNA"/>
</dbReference>
<dbReference type="SUPFAM" id="SSF50891">
    <property type="entry name" value="Cyclophilin-like"/>
    <property type="match status" value="1"/>
</dbReference>
<keyword evidence="4" id="KW-1185">Reference proteome</keyword>
<dbReference type="Gene3D" id="2.40.100.10">
    <property type="entry name" value="Cyclophilin-like"/>
    <property type="match status" value="1"/>
</dbReference>
<proteinExistence type="predicted"/>
<feature type="domain" description="6-phospho-N-acetylmuramidase N-terminal" evidence="2">
    <location>
        <begin position="1"/>
        <end position="208"/>
    </location>
</feature>
<evidence type="ECO:0000259" key="2">
    <source>
        <dbReference type="Pfam" id="PF19200"/>
    </source>
</evidence>
<dbReference type="InterPro" id="IPR008589">
    <property type="entry name" value="MupG"/>
</dbReference>
<dbReference type="PANTHER" id="PTHR38435">
    <property type="match status" value="1"/>
</dbReference>
<dbReference type="InterPro" id="IPR043797">
    <property type="entry name" value="MupG_N"/>
</dbReference>
<dbReference type="STRING" id="1423810.FD19_GL000762"/>
<dbReference type="InterPro" id="IPR013785">
    <property type="entry name" value="Aldolase_TIM"/>
</dbReference>
<accession>A0A0R2C675</accession>
<dbReference type="Pfam" id="PF05913">
    <property type="entry name" value="MupG_C"/>
    <property type="match status" value="1"/>
</dbReference>
<protein>
    <recommendedName>
        <fullName evidence="5">Outer surface protein</fullName>
    </recommendedName>
</protein>
<feature type="domain" description="6-phospho-N-acetylmuramidase C-terminal" evidence="1">
    <location>
        <begin position="227"/>
        <end position="323"/>
    </location>
</feature>
<evidence type="ECO:0000313" key="3">
    <source>
        <dbReference type="EMBL" id="KRM86434.1"/>
    </source>
</evidence>
<dbReference type="Gene3D" id="3.20.20.70">
    <property type="entry name" value="Aldolase class I"/>
    <property type="match status" value="1"/>
</dbReference>
<evidence type="ECO:0000259" key="1">
    <source>
        <dbReference type="Pfam" id="PF05913"/>
    </source>
</evidence>
<dbReference type="Proteomes" id="UP000051789">
    <property type="component" value="Unassembled WGS sequence"/>
</dbReference>
<name>A0A0R2C675_9LACO</name>